<dbReference type="EMBL" id="MIKF01000720">
    <property type="protein sequence ID" value="RTE68757.1"/>
    <property type="molecule type" value="Genomic_DNA"/>
</dbReference>
<evidence type="ECO:0008006" key="5">
    <source>
        <dbReference type="Google" id="ProtNLM"/>
    </source>
</evidence>
<organism evidence="3 4">
    <name type="scientific">Fusarium euwallaceae</name>
    <dbReference type="NCBI Taxonomy" id="1147111"/>
    <lineage>
        <taxon>Eukaryota</taxon>
        <taxon>Fungi</taxon>
        <taxon>Dikarya</taxon>
        <taxon>Ascomycota</taxon>
        <taxon>Pezizomycotina</taxon>
        <taxon>Sordariomycetes</taxon>
        <taxon>Hypocreomycetidae</taxon>
        <taxon>Hypocreales</taxon>
        <taxon>Nectriaceae</taxon>
        <taxon>Fusarium</taxon>
        <taxon>Fusarium solani species complex</taxon>
    </lineage>
</organism>
<keyword evidence="4" id="KW-1185">Reference proteome</keyword>
<keyword evidence="1" id="KW-0175">Coiled coil</keyword>
<proteinExistence type="predicted"/>
<dbReference type="Proteomes" id="UP000287124">
    <property type="component" value="Unassembled WGS sequence"/>
</dbReference>
<reference evidence="3 4" key="1">
    <citation type="submission" date="2017-06" db="EMBL/GenBank/DDBJ databases">
        <title>Comparative genomic analysis of Ambrosia Fusariam Clade fungi.</title>
        <authorList>
            <person name="Stajich J.E."/>
            <person name="Carrillo J."/>
            <person name="Kijimoto T."/>
            <person name="Eskalen A."/>
            <person name="O'Donnell K."/>
            <person name="Kasson M."/>
        </authorList>
    </citation>
    <scope>NUCLEOTIDE SEQUENCE [LARGE SCALE GENOMIC DNA]</scope>
    <source>
        <strain evidence="3 4">UCR1854</strain>
    </source>
</reference>
<feature type="region of interest" description="Disordered" evidence="2">
    <location>
        <begin position="390"/>
        <end position="439"/>
    </location>
</feature>
<dbReference type="AlphaFoldDB" id="A0A430KZ74"/>
<evidence type="ECO:0000256" key="2">
    <source>
        <dbReference type="SAM" id="MobiDB-lite"/>
    </source>
</evidence>
<name>A0A430KZ74_9HYPO</name>
<feature type="region of interest" description="Disordered" evidence="2">
    <location>
        <begin position="1"/>
        <end position="28"/>
    </location>
</feature>
<feature type="compositionally biased region" description="Polar residues" evidence="2">
    <location>
        <begin position="531"/>
        <end position="542"/>
    </location>
</feature>
<evidence type="ECO:0000256" key="1">
    <source>
        <dbReference type="SAM" id="Coils"/>
    </source>
</evidence>
<gene>
    <name evidence="3" type="ORF">BHE90_016867</name>
</gene>
<evidence type="ECO:0000313" key="4">
    <source>
        <dbReference type="Proteomes" id="UP000287124"/>
    </source>
</evidence>
<feature type="compositionally biased region" description="Low complexity" evidence="2">
    <location>
        <begin position="402"/>
        <end position="439"/>
    </location>
</feature>
<feature type="region of interest" description="Disordered" evidence="2">
    <location>
        <begin position="484"/>
        <end position="542"/>
    </location>
</feature>
<sequence length="542" mass="61061">MSMPSAAGKPPPKPNNTSPPSKGSEDPVDSFFSFVEEYCAGDEFKRLKGMCQENTSLKKNINELQTAYEQNIKALTRSDNKWQSEHNKLKEVDSARDDAIKQLKDERQASQALKDRVRNMEEHVKTVTATSNSWESRAIDLGNKEKAKATHLENARKEKERLEEELKSTQEQLKSKTTELGQVQDKFNVIRSFVVELESLVEKETEVRSLLANFFDLALKHMETFLCSNLDNACFVDHSRWKELRVQVSSKQQVPLPASNSLAAKRMRIVAGLVILGEALAEHMFRPTYITHGGELDEVLGHLGTQNPLQEMYARSALLKMLPDRQEKNQEAAIKSVVTHVSGVLGILVPSSRRGEFESGLKQVSGQICRGWYKVQQLEERVRPSFSFDFSEDWQPLPPPNAQTSTKSSSSSSAQSSTQQKGRRQNQQQPTTPPGLLTTEEFKEVAWPAFLAINPEQPREEEDDDDAISSWALIHQGYVLTKAQAKEAEQERDAEEEASRRVRKTTRQNGSDPRRPQGRRRDSGIGIFFHSQGNSGNAADKP</sequence>
<feature type="coiled-coil region" evidence="1">
    <location>
        <begin position="47"/>
        <end position="186"/>
    </location>
</feature>
<accession>A0A430KZ74</accession>
<evidence type="ECO:0000313" key="3">
    <source>
        <dbReference type="EMBL" id="RTE68757.1"/>
    </source>
</evidence>
<comment type="caution">
    <text evidence="3">The sequence shown here is derived from an EMBL/GenBank/DDBJ whole genome shotgun (WGS) entry which is preliminary data.</text>
</comment>
<protein>
    <recommendedName>
        <fullName evidence="5">MEI5 protein</fullName>
    </recommendedName>
</protein>
<feature type="compositionally biased region" description="Basic and acidic residues" evidence="2">
    <location>
        <begin position="512"/>
        <end position="523"/>
    </location>
</feature>